<evidence type="ECO:0000313" key="2">
    <source>
        <dbReference type="EMBL" id="MBW88476.1"/>
    </source>
</evidence>
<reference evidence="2" key="1">
    <citation type="submission" date="2018-02" db="EMBL/GenBank/DDBJ databases">
        <title>Rhizophora mucronata_Transcriptome.</title>
        <authorList>
            <person name="Meera S.P."/>
            <person name="Sreeshan A."/>
            <person name="Augustine A."/>
        </authorList>
    </citation>
    <scope>NUCLEOTIDE SEQUENCE</scope>
    <source>
        <tissue evidence="2">Leaf</tissue>
    </source>
</reference>
<dbReference type="EMBL" id="GGEC01007993">
    <property type="protein sequence ID" value="MBW88476.1"/>
    <property type="molecule type" value="Transcribed_RNA"/>
</dbReference>
<evidence type="ECO:0000256" key="1">
    <source>
        <dbReference type="SAM" id="MobiDB-lite"/>
    </source>
</evidence>
<accession>A0A2P2J4R7</accession>
<organism evidence="2">
    <name type="scientific">Rhizophora mucronata</name>
    <name type="common">Asiatic mangrove</name>
    <dbReference type="NCBI Taxonomy" id="61149"/>
    <lineage>
        <taxon>Eukaryota</taxon>
        <taxon>Viridiplantae</taxon>
        <taxon>Streptophyta</taxon>
        <taxon>Embryophyta</taxon>
        <taxon>Tracheophyta</taxon>
        <taxon>Spermatophyta</taxon>
        <taxon>Magnoliopsida</taxon>
        <taxon>eudicotyledons</taxon>
        <taxon>Gunneridae</taxon>
        <taxon>Pentapetalae</taxon>
        <taxon>rosids</taxon>
        <taxon>fabids</taxon>
        <taxon>Malpighiales</taxon>
        <taxon>Rhizophoraceae</taxon>
        <taxon>Rhizophora</taxon>
    </lineage>
</organism>
<protein>
    <submittedName>
        <fullName evidence="2">Uncharacterized protein</fullName>
    </submittedName>
</protein>
<feature type="compositionally biased region" description="Basic residues" evidence="1">
    <location>
        <begin position="32"/>
        <end position="42"/>
    </location>
</feature>
<proteinExistence type="predicted"/>
<feature type="region of interest" description="Disordered" evidence="1">
    <location>
        <begin position="1"/>
        <end position="65"/>
    </location>
</feature>
<name>A0A2P2J4R7_RHIMU</name>
<dbReference type="AlphaFoldDB" id="A0A2P2J4R7"/>
<sequence length="65" mass="7771">MKKHRVSLGQMLSKPNHDTPPSWKVERERSHKQFPGKRKKFGFTRFSLLLTKQSKKKRQPTPDLR</sequence>